<dbReference type="InterPro" id="IPR013388">
    <property type="entry name" value="T3SS_OrgA/MxiK"/>
</dbReference>
<feature type="compositionally biased region" description="Polar residues" evidence="1">
    <location>
        <begin position="223"/>
        <end position="235"/>
    </location>
</feature>
<proteinExistence type="predicted"/>
<accession>A0A494XI63</accession>
<evidence type="ECO:0000313" key="2">
    <source>
        <dbReference type="EMBL" id="RKP50330.1"/>
    </source>
</evidence>
<dbReference type="Proteomes" id="UP000270342">
    <property type="component" value="Unassembled WGS sequence"/>
</dbReference>
<sequence>MGTMAAHARATLACGRARSRTVRCRRRIERTHRQRACKGFAMTRHAEARFHAARFHATLARILYDPLSWLPVDVLARAERSRGGGASPHRSTSASIASRNHALLDAYGLDVELDLARDDLASAWVEHWWALRRIALLIGCRCLRDAIVAARRWTALDPGARAFAILPMLAPPASSLMRAADIDETVLTAQGYVIMQSTFAHHRVFIAQTTHDPHASRIHVHAPSNSHAARQSSTDADPRHVPMPSSLSLPSLPSLPLPPPLPRALRQRLRLMFEHEHRLLDGIEVQPILAPFRTLIESAIRHAENPAYARAASAH</sequence>
<reference evidence="2 3" key="1">
    <citation type="submission" date="2018-10" db="EMBL/GenBank/DDBJ databases">
        <title>Robbsia sp. DHC34, isolated from soil.</title>
        <authorList>
            <person name="Gao Z.-H."/>
            <person name="Qiu L.-H."/>
        </authorList>
    </citation>
    <scope>NUCLEOTIDE SEQUENCE [LARGE SCALE GENOMIC DNA]</scope>
    <source>
        <strain evidence="2 3">DHC34</strain>
    </source>
</reference>
<protein>
    <submittedName>
        <fullName evidence="2">Uncharacterized protein</fullName>
    </submittedName>
</protein>
<organism evidence="2 3">
    <name type="scientific">Pararobbsia silviterrae</name>
    <dbReference type="NCBI Taxonomy" id="1792498"/>
    <lineage>
        <taxon>Bacteria</taxon>
        <taxon>Pseudomonadati</taxon>
        <taxon>Pseudomonadota</taxon>
        <taxon>Betaproteobacteria</taxon>
        <taxon>Burkholderiales</taxon>
        <taxon>Burkholderiaceae</taxon>
        <taxon>Pararobbsia</taxon>
    </lineage>
</organism>
<gene>
    <name evidence="2" type="ORF">D7S86_19695</name>
</gene>
<name>A0A494XI63_9BURK</name>
<dbReference type="EMBL" id="RBZU01000009">
    <property type="protein sequence ID" value="RKP50330.1"/>
    <property type="molecule type" value="Genomic_DNA"/>
</dbReference>
<evidence type="ECO:0000313" key="3">
    <source>
        <dbReference type="Proteomes" id="UP000270342"/>
    </source>
</evidence>
<keyword evidence="3" id="KW-1185">Reference proteome</keyword>
<feature type="compositionally biased region" description="Low complexity" evidence="1">
    <location>
        <begin position="242"/>
        <end position="252"/>
    </location>
</feature>
<dbReference type="AlphaFoldDB" id="A0A494XI63"/>
<dbReference type="Pfam" id="PF09482">
    <property type="entry name" value="OrgA_MxiK"/>
    <property type="match status" value="1"/>
</dbReference>
<evidence type="ECO:0000256" key="1">
    <source>
        <dbReference type="SAM" id="MobiDB-lite"/>
    </source>
</evidence>
<feature type="region of interest" description="Disordered" evidence="1">
    <location>
        <begin position="220"/>
        <end position="255"/>
    </location>
</feature>
<comment type="caution">
    <text evidence="2">The sequence shown here is derived from an EMBL/GenBank/DDBJ whole genome shotgun (WGS) entry which is preliminary data.</text>
</comment>